<dbReference type="SMART" id="SM00020">
    <property type="entry name" value="Tryp_SPc"/>
    <property type="match status" value="1"/>
</dbReference>
<dbReference type="CDD" id="cd00190">
    <property type="entry name" value="Tryp_SPc"/>
    <property type="match status" value="1"/>
</dbReference>
<evidence type="ECO:0000259" key="4">
    <source>
        <dbReference type="PROSITE" id="PS01180"/>
    </source>
</evidence>
<evidence type="ECO:0000256" key="1">
    <source>
        <dbReference type="ARBA" id="ARBA00023157"/>
    </source>
</evidence>
<dbReference type="InterPro" id="IPR001314">
    <property type="entry name" value="Peptidase_S1A"/>
</dbReference>
<dbReference type="Proteomes" id="UP001461498">
    <property type="component" value="Unassembled WGS sequence"/>
</dbReference>
<gene>
    <name evidence="6" type="ORF">O3M35_004798</name>
</gene>
<dbReference type="Pfam" id="PF00089">
    <property type="entry name" value="Trypsin"/>
    <property type="match status" value="1"/>
</dbReference>
<dbReference type="PROSITE" id="PS00134">
    <property type="entry name" value="TRYPSIN_HIS"/>
    <property type="match status" value="1"/>
</dbReference>
<comment type="caution">
    <text evidence="6">The sequence shown here is derived from an EMBL/GenBank/DDBJ whole genome shotgun (WGS) entry which is preliminary data.</text>
</comment>
<feature type="chain" id="PRO_5043643080" evidence="3">
    <location>
        <begin position="23"/>
        <end position="449"/>
    </location>
</feature>
<name>A0AAW1DLU9_9HEMI</name>
<evidence type="ECO:0000313" key="6">
    <source>
        <dbReference type="EMBL" id="KAK9509907.1"/>
    </source>
</evidence>
<dbReference type="FunFam" id="2.40.10.10:FF:000068">
    <property type="entry name" value="transmembrane protease serine 2"/>
    <property type="match status" value="1"/>
</dbReference>
<keyword evidence="7" id="KW-1185">Reference proteome</keyword>
<dbReference type="Pfam" id="PF00431">
    <property type="entry name" value="CUB"/>
    <property type="match status" value="1"/>
</dbReference>
<dbReference type="AlphaFoldDB" id="A0AAW1DLU9"/>
<dbReference type="PROSITE" id="PS50240">
    <property type="entry name" value="TRYPSIN_DOM"/>
    <property type="match status" value="1"/>
</dbReference>
<dbReference type="InterPro" id="IPR035914">
    <property type="entry name" value="Sperma_CUB_dom_sf"/>
</dbReference>
<dbReference type="PANTHER" id="PTHR24252:SF7">
    <property type="entry name" value="HYALIN"/>
    <property type="match status" value="1"/>
</dbReference>
<dbReference type="GO" id="GO:0004252">
    <property type="term" value="F:serine-type endopeptidase activity"/>
    <property type="evidence" value="ECO:0007669"/>
    <property type="project" value="InterPro"/>
</dbReference>
<dbReference type="PROSITE" id="PS01180">
    <property type="entry name" value="CUB"/>
    <property type="match status" value="1"/>
</dbReference>
<feature type="domain" description="Peptidase S1" evidence="5">
    <location>
        <begin position="196"/>
        <end position="431"/>
    </location>
</feature>
<dbReference type="CDD" id="cd00041">
    <property type="entry name" value="CUB"/>
    <property type="match status" value="1"/>
</dbReference>
<dbReference type="InterPro" id="IPR009003">
    <property type="entry name" value="Peptidase_S1_PA"/>
</dbReference>
<dbReference type="Gene3D" id="2.40.10.10">
    <property type="entry name" value="Trypsin-like serine proteases"/>
    <property type="match status" value="1"/>
</dbReference>
<keyword evidence="3" id="KW-0732">Signal</keyword>
<dbReference type="EMBL" id="JAPXFL010000002">
    <property type="protein sequence ID" value="KAK9509907.1"/>
    <property type="molecule type" value="Genomic_DNA"/>
</dbReference>
<sequence>MNLDRMLLFGLLICFAIDAINCLQKSEDGYTHINERKKLKLYEPPVDIQNYRYPSEAPGALFQTWSISAYPWLKLRFICPLIRIPSSAPCENTYLEVKDGNSVKRYCGEIKDLLILSSTNQLDLTFKTGKLYGGGIVNCNVEGFNPEFTTLAPPTTTKSYLDIESVEVDSSEYGVTPGAKNTTCPCGWSNKNGRRIVGGKETLPHEFPFMAALVSKEVGIPFCGATILTAYHAITAAHCTIKLIEYKVEGAILVGEHDYTKENSIVKMHDIKKIIQHEAYNVESQQNDIALVALQTEIQFNQFVGRACLPTKRLHLDHQYVKLIGWGRTALTEDTSHVLRQVDLRIVPMQDCLDIWNLFIPQDNPKHLCTYAKKKSTCKGDSGGPAVWLDPETNRYTLVGLTSFGLNCSPNIPSVKTEVAAFLDWIHYHIKATTPAYADENSRTCHKLE</sequence>
<dbReference type="PRINTS" id="PR00722">
    <property type="entry name" value="CHYMOTRYPSIN"/>
</dbReference>
<evidence type="ECO:0000256" key="2">
    <source>
        <dbReference type="PROSITE-ProRule" id="PRU00059"/>
    </source>
</evidence>
<dbReference type="InterPro" id="IPR043504">
    <property type="entry name" value="Peptidase_S1_PA_chymotrypsin"/>
</dbReference>
<evidence type="ECO:0000313" key="7">
    <source>
        <dbReference type="Proteomes" id="UP001461498"/>
    </source>
</evidence>
<accession>A0AAW1DLU9</accession>
<dbReference type="Gene3D" id="2.60.120.290">
    <property type="entry name" value="Spermadhesin, CUB domain"/>
    <property type="match status" value="1"/>
</dbReference>
<feature type="disulfide bond" evidence="2">
    <location>
        <begin position="90"/>
        <end position="107"/>
    </location>
</feature>
<dbReference type="SUPFAM" id="SSF49854">
    <property type="entry name" value="Spermadhesin, CUB domain"/>
    <property type="match status" value="1"/>
</dbReference>
<dbReference type="PANTHER" id="PTHR24252">
    <property type="entry name" value="ACROSIN-RELATED"/>
    <property type="match status" value="1"/>
</dbReference>
<dbReference type="GO" id="GO:0006508">
    <property type="term" value="P:proteolysis"/>
    <property type="evidence" value="ECO:0007669"/>
    <property type="project" value="InterPro"/>
</dbReference>
<feature type="domain" description="CUB" evidence="4">
    <location>
        <begin position="22"/>
        <end position="151"/>
    </location>
</feature>
<dbReference type="SUPFAM" id="SSF50494">
    <property type="entry name" value="Trypsin-like serine proteases"/>
    <property type="match status" value="1"/>
</dbReference>
<dbReference type="InterPro" id="IPR001254">
    <property type="entry name" value="Trypsin_dom"/>
</dbReference>
<evidence type="ECO:0000256" key="3">
    <source>
        <dbReference type="SAM" id="SignalP"/>
    </source>
</evidence>
<comment type="caution">
    <text evidence="2">Lacks conserved residue(s) required for the propagation of feature annotation.</text>
</comment>
<protein>
    <submittedName>
        <fullName evidence="6">Uncharacterized protein</fullName>
    </submittedName>
</protein>
<organism evidence="6 7">
    <name type="scientific">Rhynocoris fuscipes</name>
    <dbReference type="NCBI Taxonomy" id="488301"/>
    <lineage>
        <taxon>Eukaryota</taxon>
        <taxon>Metazoa</taxon>
        <taxon>Ecdysozoa</taxon>
        <taxon>Arthropoda</taxon>
        <taxon>Hexapoda</taxon>
        <taxon>Insecta</taxon>
        <taxon>Pterygota</taxon>
        <taxon>Neoptera</taxon>
        <taxon>Paraneoptera</taxon>
        <taxon>Hemiptera</taxon>
        <taxon>Heteroptera</taxon>
        <taxon>Panheteroptera</taxon>
        <taxon>Cimicomorpha</taxon>
        <taxon>Reduviidae</taxon>
        <taxon>Harpactorinae</taxon>
        <taxon>Harpactorini</taxon>
        <taxon>Rhynocoris</taxon>
    </lineage>
</organism>
<keyword evidence="1 2" id="KW-1015">Disulfide bond</keyword>
<proteinExistence type="predicted"/>
<reference evidence="6 7" key="1">
    <citation type="submission" date="2022-12" db="EMBL/GenBank/DDBJ databases">
        <title>Chromosome-level genome assembly of true bugs.</title>
        <authorList>
            <person name="Ma L."/>
            <person name="Li H."/>
        </authorList>
    </citation>
    <scope>NUCLEOTIDE SEQUENCE [LARGE SCALE GENOMIC DNA]</scope>
    <source>
        <strain evidence="6">Lab_2022b</strain>
    </source>
</reference>
<feature type="signal peptide" evidence="3">
    <location>
        <begin position="1"/>
        <end position="22"/>
    </location>
</feature>
<evidence type="ECO:0000259" key="5">
    <source>
        <dbReference type="PROSITE" id="PS50240"/>
    </source>
</evidence>
<dbReference type="InterPro" id="IPR000859">
    <property type="entry name" value="CUB_dom"/>
</dbReference>
<dbReference type="InterPro" id="IPR018114">
    <property type="entry name" value="TRYPSIN_HIS"/>
</dbReference>